<sequence>MLPLRPREKSPAIRGWQRFCTETAGPHLLRQWMRVPDANIGVCLGPASGVTALDFDEDADGLHGRIVELVGDSPVKKAGRRGYTAFYRFGGERSRHYSSGKVSVLDVLATGRQTVVPASVHPEGANYRWLTERTLENTPAGELPELRPEAMAEVARLLRPAKALFTPRVSHRGRMADALRCISPDVPYPVWRDVGMALKDELGEAGFPLWVEWSAGGEKYPGSEQARRVWDSFRGEGIHAATLFYHAVRHGYRVSR</sequence>
<dbReference type="SUPFAM" id="SSF56747">
    <property type="entry name" value="Prim-pol domain"/>
    <property type="match status" value="1"/>
</dbReference>
<dbReference type="Pfam" id="PF08707">
    <property type="entry name" value="PriCT_2"/>
    <property type="match status" value="1"/>
</dbReference>
<dbReference type="Proteomes" id="UP000676565">
    <property type="component" value="Unassembled WGS sequence"/>
</dbReference>
<dbReference type="InterPro" id="IPR015330">
    <property type="entry name" value="DNA_primase/pol_bifunc_N"/>
</dbReference>
<reference evidence="2 3" key="1">
    <citation type="submission" date="2021-04" db="EMBL/GenBank/DDBJ databases">
        <authorList>
            <person name="Ivanova A."/>
        </authorList>
    </citation>
    <scope>NUCLEOTIDE SEQUENCE [LARGE SCALE GENOMIC DNA]</scope>
    <source>
        <strain evidence="2 3">G18</strain>
    </source>
</reference>
<accession>A0ABS5BP14</accession>
<gene>
    <name evidence="2" type="ORF">J8F10_08985</name>
</gene>
<keyword evidence="3" id="KW-1185">Reference proteome</keyword>
<evidence type="ECO:0000259" key="1">
    <source>
        <dbReference type="SMART" id="SM00943"/>
    </source>
</evidence>
<dbReference type="CDD" id="cd04859">
    <property type="entry name" value="Prim_Pol"/>
    <property type="match status" value="1"/>
</dbReference>
<organism evidence="2 3">
    <name type="scientific">Gemmata palustris</name>
    <dbReference type="NCBI Taxonomy" id="2822762"/>
    <lineage>
        <taxon>Bacteria</taxon>
        <taxon>Pseudomonadati</taxon>
        <taxon>Planctomycetota</taxon>
        <taxon>Planctomycetia</taxon>
        <taxon>Gemmatales</taxon>
        <taxon>Gemmataceae</taxon>
        <taxon>Gemmata</taxon>
    </lineage>
</organism>
<evidence type="ECO:0000313" key="2">
    <source>
        <dbReference type="EMBL" id="MBP3955414.1"/>
    </source>
</evidence>
<evidence type="ECO:0000313" key="3">
    <source>
        <dbReference type="Proteomes" id="UP000676565"/>
    </source>
</evidence>
<feature type="domain" description="DNA primase/polymerase bifunctional N-terminal" evidence="1">
    <location>
        <begin position="1"/>
        <end position="147"/>
    </location>
</feature>
<comment type="caution">
    <text evidence="2">The sequence shown here is derived from an EMBL/GenBank/DDBJ whole genome shotgun (WGS) entry which is preliminary data.</text>
</comment>
<dbReference type="InterPro" id="IPR014819">
    <property type="entry name" value="PriCT_2"/>
</dbReference>
<dbReference type="SMART" id="SM00943">
    <property type="entry name" value="Prim-Pol"/>
    <property type="match status" value="1"/>
</dbReference>
<name>A0ABS5BP14_9BACT</name>
<dbReference type="EMBL" id="JAGKQQ010000001">
    <property type="protein sequence ID" value="MBP3955414.1"/>
    <property type="molecule type" value="Genomic_DNA"/>
</dbReference>
<proteinExistence type="predicted"/>
<dbReference type="Pfam" id="PF09250">
    <property type="entry name" value="Prim-Pol"/>
    <property type="match status" value="1"/>
</dbReference>
<protein>
    <submittedName>
        <fullName evidence="2">PriCT-2 domain-containing protein</fullName>
    </submittedName>
</protein>